<protein>
    <submittedName>
        <fullName evidence="2">Uncharacterized protein</fullName>
    </submittedName>
</protein>
<organism evidence="2 3">
    <name type="scientific">Dreissena polymorpha</name>
    <name type="common">Zebra mussel</name>
    <name type="synonym">Mytilus polymorpha</name>
    <dbReference type="NCBI Taxonomy" id="45954"/>
    <lineage>
        <taxon>Eukaryota</taxon>
        <taxon>Metazoa</taxon>
        <taxon>Spiralia</taxon>
        <taxon>Lophotrochozoa</taxon>
        <taxon>Mollusca</taxon>
        <taxon>Bivalvia</taxon>
        <taxon>Autobranchia</taxon>
        <taxon>Heteroconchia</taxon>
        <taxon>Euheterodonta</taxon>
        <taxon>Imparidentia</taxon>
        <taxon>Neoheterodontei</taxon>
        <taxon>Myida</taxon>
        <taxon>Dreissenoidea</taxon>
        <taxon>Dreissenidae</taxon>
        <taxon>Dreissena</taxon>
    </lineage>
</organism>
<dbReference type="EMBL" id="JAIWYP010000012">
    <property type="protein sequence ID" value="KAH3728249.1"/>
    <property type="molecule type" value="Genomic_DNA"/>
</dbReference>
<evidence type="ECO:0000313" key="2">
    <source>
        <dbReference type="EMBL" id="KAH3728249.1"/>
    </source>
</evidence>
<feature type="compositionally biased region" description="Low complexity" evidence="1">
    <location>
        <begin position="209"/>
        <end position="221"/>
    </location>
</feature>
<feature type="compositionally biased region" description="Basic and acidic residues" evidence="1">
    <location>
        <begin position="17"/>
        <end position="27"/>
    </location>
</feature>
<name>A0A9D4CP80_DREPO</name>
<feature type="compositionally biased region" description="Basic and acidic residues" evidence="1">
    <location>
        <begin position="160"/>
        <end position="171"/>
    </location>
</feature>
<feature type="compositionally biased region" description="Basic residues" evidence="1">
    <location>
        <begin position="106"/>
        <end position="134"/>
    </location>
</feature>
<dbReference type="Proteomes" id="UP000828390">
    <property type="component" value="Unassembled WGS sequence"/>
</dbReference>
<proteinExistence type="predicted"/>
<accession>A0A9D4CP80</accession>
<feature type="compositionally biased region" description="Basic and acidic residues" evidence="1">
    <location>
        <begin position="230"/>
        <end position="244"/>
    </location>
</feature>
<keyword evidence="3" id="KW-1185">Reference proteome</keyword>
<comment type="caution">
    <text evidence="2">The sequence shown here is derived from an EMBL/GenBank/DDBJ whole genome shotgun (WGS) entry which is preliminary data.</text>
</comment>
<reference evidence="2" key="1">
    <citation type="journal article" date="2019" name="bioRxiv">
        <title>The Genome of the Zebra Mussel, Dreissena polymorpha: A Resource for Invasive Species Research.</title>
        <authorList>
            <person name="McCartney M.A."/>
            <person name="Auch B."/>
            <person name="Kono T."/>
            <person name="Mallez S."/>
            <person name="Zhang Y."/>
            <person name="Obille A."/>
            <person name="Becker A."/>
            <person name="Abrahante J.E."/>
            <person name="Garbe J."/>
            <person name="Badalamenti J.P."/>
            <person name="Herman A."/>
            <person name="Mangelson H."/>
            <person name="Liachko I."/>
            <person name="Sullivan S."/>
            <person name="Sone E.D."/>
            <person name="Koren S."/>
            <person name="Silverstein K.A.T."/>
            <person name="Beckman K.B."/>
            <person name="Gohl D.M."/>
        </authorList>
    </citation>
    <scope>NUCLEOTIDE SEQUENCE</scope>
    <source>
        <strain evidence="2">Duluth1</strain>
        <tissue evidence="2">Whole animal</tissue>
    </source>
</reference>
<dbReference type="AlphaFoldDB" id="A0A9D4CP80"/>
<reference evidence="2" key="2">
    <citation type="submission" date="2020-11" db="EMBL/GenBank/DDBJ databases">
        <authorList>
            <person name="McCartney M.A."/>
            <person name="Auch B."/>
            <person name="Kono T."/>
            <person name="Mallez S."/>
            <person name="Becker A."/>
            <person name="Gohl D.M."/>
            <person name="Silverstein K.A.T."/>
            <person name="Koren S."/>
            <person name="Bechman K.B."/>
            <person name="Herman A."/>
            <person name="Abrahante J.E."/>
            <person name="Garbe J."/>
        </authorList>
    </citation>
    <scope>NUCLEOTIDE SEQUENCE</scope>
    <source>
        <strain evidence="2">Duluth1</strain>
        <tissue evidence="2">Whole animal</tissue>
    </source>
</reference>
<feature type="region of interest" description="Disordered" evidence="1">
    <location>
        <begin position="188"/>
        <end position="244"/>
    </location>
</feature>
<evidence type="ECO:0000256" key="1">
    <source>
        <dbReference type="SAM" id="MobiDB-lite"/>
    </source>
</evidence>
<feature type="compositionally biased region" description="Acidic residues" evidence="1">
    <location>
        <begin position="72"/>
        <end position="92"/>
    </location>
</feature>
<sequence length="244" mass="26912">MRLNISESENENGHMPLVEHHSDEPSKEAIVLQNDDAGNVGSMKDELNASVTDKLNIETDTDSLSQGVRSDSEDDSTGSESDEEHSQDEEQDASNSGTLDKEKGTKQKQVKKRHSGKGGSKARKKQKQKRKAAKLRQGNNQTSAFDDDHKKANKPVIGSRDGKEEIPEEKHVEKPVFGMDLRSSSKVEIHSDTTKGNVSEVPSFFNVKNTNQSSTTTESSQVQPVGNQNEDEKVAKNEHNKKVC</sequence>
<feature type="region of interest" description="Disordered" evidence="1">
    <location>
        <begin position="1"/>
        <end position="171"/>
    </location>
</feature>
<evidence type="ECO:0000313" key="3">
    <source>
        <dbReference type="Proteomes" id="UP000828390"/>
    </source>
</evidence>
<gene>
    <name evidence="2" type="ORF">DPMN_054202</name>
</gene>